<evidence type="ECO:0000256" key="6">
    <source>
        <dbReference type="ARBA" id="ARBA00023004"/>
    </source>
</evidence>
<dbReference type="PROSITE" id="PS50893">
    <property type="entry name" value="ABC_TRANSPORTER_2"/>
    <property type="match status" value="1"/>
</dbReference>
<reference evidence="10 11" key="1">
    <citation type="submission" date="2018-06" db="EMBL/GenBank/DDBJ databases">
        <authorList>
            <consortium name="Pathogen Informatics"/>
            <person name="Doyle S."/>
        </authorList>
    </citation>
    <scope>NUCLEOTIDE SEQUENCE [LARGE SCALE GENOMIC DNA]</scope>
    <source>
        <strain evidence="10 11">NCTC10529</strain>
    </source>
</reference>
<dbReference type="Proteomes" id="UP000248598">
    <property type="component" value="Chromosome 1"/>
</dbReference>
<evidence type="ECO:0000256" key="5">
    <source>
        <dbReference type="ARBA" id="ARBA00022840"/>
    </source>
</evidence>
<evidence type="ECO:0000256" key="8">
    <source>
        <dbReference type="ARBA" id="ARBA00023136"/>
    </source>
</evidence>
<dbReference type="SUPFAM" id="SSF52540">
    <property type="entry name" value="P-loop containing nucleoside triphosphate hydrolases"/>
    <property type="match status" value="1"/>
</dbReference>
<evidence type="ECO:0000256" key="1">
    <source>
        <dbReference type="ARBA" id="ARBA00022448"/>
    </source>
</evidence>
<dbReference type="GO" id="GO:0015408">
    <property type="term" value="F:ABC-type ferric iron transporter activity"/>
    <property type="evidence" value="ECO:0007669"/>
    <property type="project" value="InterPro"/>
</dbReference>
<keyword evidence="7" id="KW-0406">Ion transport</keyword>
<evidence type="ECO:0000256" key="4">
    <source>
        <dbReference type="ARBA" id="ARBA00022741"/>
    </source>
</evidence>
<evidence type="ECO:0000256" key="7">
    <source>
        <dbReference type="ARBA" id="ARBA00023065"/>
    </source>
</evidence>
<dbReference type="PANTHER" id="PTHR42781">
    <property type="entry name" value="SPERMIDINE/PUTRESCINE IMPORT ATP-BINDING PROTEIN POTA"/>
    <property type="match status" value="1"/>
</dbReference>
<dbReference type="GO" id="GO:0005524">
    <property type="term" value="F:ATP binding"/>
    <property type="evidence" value="ECO:0007669"/>
    <property type="project" value="UniProtKB-KW"/>
</dbReference>
<feature type="domain" description="ABC transporter" evidence="9">
    <location>
        <begin position="2"/>
        <end position="232"/>
    </location>
</feature>
<evidence type="ECO:0000259" key="9">
    <source>
        <dbReference type="PROSITE" id="PS50893"/>
    </source>
</evidence>
<dbReference type="Pfam" id="PF00005">
    <property type="entry name" value="ABC_tran"/>
    <property type="match status" value="1"/>
</dbReference>
<dbReference type="InterPro" id="IPR050093">
    <property type="entry name" value="ABC_SmlMolc_Importer"/>
</dbReference>
<proteinExistence type="predicted"/>
<keyword evidence="2" id="KW-1003">Cell membrane</keyword>
<gene>
    <name evidence="10" type="primary">cysA</name>
    <name evidence="10" type="ORF">NCTC10529_00459</name>
</gene>
<organism evidence="10 11">
    <name type="scientific">Kingella kingae</name>
    <dbReference type="NCBI Taxonomy" id="504"/>
    <lineage>
        <taxon>Bacteria</taxon>
        <taxon>Pseudomonadati</taxon>
        <taxon>Pseudomonadota</taxon>
        <taxon>Betaproteobacteria</taxon>
        <taxon>Neisseriales</taxon>
        <taxon>Neisseriaceae</taxon>
        <taxon>Kingella</taxon>
    </lineage>
</organism>
<dbReference type="RefSeq" id="WP_003788102.1">
    <property type="nucleotide sequence ID" value="NZ_CP091518.1"/>
</dbReference>
<dbReference type="InterPro" id="IPR017871">
    <property type="entry name" value="ABC_transporter-like_CS"/>
</dbReference>
<protein>
    <submittedName>
        <fullName evidence="10">Sulfate/thiosulfate import ATP-binding protein CysA</fullName>
        <ecNumber evidence="10">3.6.3.25</ecNumber>
    </submittedName>
</protein>
<evidence type="ECO:0000256" key="3">
    <source>
        <dbReference type="ARBA" id="ARBA00022496"/>
    </source>
</evidence>
<evidence type="ECO:0000313" key="11">
    <source>
        <dbReference type="Proteomes" id="UP000248598"/>
    </source>
</evidence>
<dbReference type="InterPro" id="IPR027417">
    <property type="entry name" value="P-loop_NTPase"/>
</dbReference>
<keyword evidence="10" id="KW-0378">Hydrolase</keyword>
<dbReference type="GO" id="GO:0016020">
    <property type="term" value="C:membrane"/>
    <property type="evidence" value="ECO:0007669"/>
    <property type="project" value="InterPro"/>
</dbReference>
<dbReference type="GO" id="GO:0016887">
    <property type="term" value="F:ATP hydrolysis activity"/>
    <property type="evidence" value="ECO:0007669"/>
    <property type="project" value="InterPro"/>
</dbReference>
<dbReference type="GO" id="GO:0015697">
    <property type="term" value="P:quaternary ammonium group transport"/>
    <property type="evidence" value="ECO:0007669"/>
    <property type="project" value="UniProtKB-ARBA"/>
</dbReference>
<dbReference type="CDD" id="cd03259">
    <property type="entry name" value="ABC_Carb_Solutes_like"/>
    <property type="match status" value="1"/>
</dbReference>
<dbReference type="SMART" id="SM00382">
    <property type="entry name" value="AAA"/>
    <property type="match status" value="1"/>
</dbReference>
<keyword evidence="1" id="KW-0813">Transport</keyword>
<dbReference type="InterPro" id="IPR003593">
    <property type="entry name" value="AAA+_ATPase"/>
</dbReference>
<dbReference type="FunFam" id="3.40.50.300:FF:000425">
    <property type="entry name" value="Probable ABC transporter, ATP-binding subunit"/>
    <property type="match status" value="1"/>
</dbReference>
<keyword evidence="6" id="KW-0408">Iron</keyword>
<accession>A0AAX2J2A4</accession>
<dbReference type="EC" id="3.6.3.25" evidence="10"/>
<dbReference type="Gene3D" id="3.40.50.300">
    <property type="entry name" value="P-loop containing nucleotide triphosphate hydrolases"/>
    <property type="match status" value="1"/>
</dbReference>
<keyword evidence="5 10" id="KW-0067">ATP-binding</keyword>
<dbReference type="PANTHER" id="PTHR42781:SF4">
    <property type="entry name" value="SPERMIDINE_PUTRESCINE IMPORT ATP-BINDING PROTEIN POTA"/>
    <property type="match status" value="1"/>
</dbReference>
<keyword evidence="8" id="KW-0472">Membrane</keyword>
<evidence type="ECO:0000256" key="2">
    <source>
        <dbReference type="ARBA" id="ARBA00022475"/>
    </source>
</evidence>
<dbReference type="InterPro" id="IPR003439">
    <property type="entry name" value="ABC_transporter-like_ATP-bd"/>
</dbReference>
<keyword evidence="3" id="KW-0410">Iron transport</keyword>
<dbReference type="AlphaFoldDB" id="A0AAX2J2A4"/>
<dbReference type="InterPro" id="IPR015853">
    <property type="entry name" value="ABC_transpr_FbpC"/>
</dbReference>
<evidence type="ECO:0000313" key="10">
    <source>
        <dbReference type="EMBL" id="SQH24295.1"/>
    </source>
</evidence>
<dbReference type="EMBL" id="LS483426">
    <property type="protein sequence ID" value="SQH24295.1"/>
    <property type="molecule type" value="Genomic_DNA"/>
</dbReference>
<sequence>MLHIQQLNKQLAGKPVAQNIDLQVDAGCLLAVLGASGSGKSTLLNMVAGLMQPDSGDIWLNQIRLNDVSPQQRNIAMMFQDFALLPHWNVWQNVAFGLRMRGICTAAAREQALIWLDKVGLARSAERGIDALSGGEKQRVALARALVGQPKLLLLDEPFSSLDTALRGQLQTLVRDLVRQQNIPAVLVTHDPAEAALMANHMAILHHGQIVQHDTPEQLFARPASEQAAHLLGCVNVQAAFYVPPEAIVLNHENGVDCTVLSCDKQPALWRVVVRHPHWGDLITWHDGAISESRCRVWVDDGCVIRFGHSV</sequence>
<dbReference type="GeneID" id="93261774"/>
<name>A0AAX2J2A4_KINKI</name>
<keyword evidence="4" id="KW-0547">Nucleotide-binding</keyword>
<dbReference type="PROSITE" id="PS00211">
    <property type="entry name" value="ABC_TRANSPORTER_1"/>
    <property type="match status" value="1"/>
</dbReference>